<reference evidence="2" key="2">
    <citation type="submission" date="2021-04" db="EMBL/GenBank/DDBJ databases">
        <authorList>
            <person name="Gilroy R."/>
        </authorList>
    </citation>
    <scope>NUCLEOTIDE SEQUENCE</scope>
    <source>
        <strain evidence="2">ChiGjej1B1-14440</strain>
    </source>
</reference>
<feature type="domain" description="Nucleoside phosphorylase" evidence="1">
    <location>
        <begin position="13"/>
        <end position="90"/>
    </location>
</feature>
<dbReference type="EMBL" id="DXET01000058">
    <property type="protein sequence ID" value="HIX80774.1"/>
    <property type="molecule type" value="Genomic_DNA"/>
</dbReference>
<feature type="non-terminal residue" evidence="2">
    <location>
        <position position="1"/>
    </location>
</feature>
<dbReference type="SUPFAM" id="SSF53167">
    <property type="entry name" value="Purine and uridine phosphorylases"/>
    <property type="match status" value="1"/>
</dbReference>
<dbReference type="Pfam" id="PF01048">
    <property type="entry name" value="PNP_UDP_1"/>
    <property type="match status" value="1"/>
</dbReference>
<dbReference type="AlphaFoldDB" id="A0A9D2BML5"/>
<reference evidence="2" key="1">
    <citation type="journal article" date="2021" name="PeerJ">
        <title>Extensive microbial diversity within the chicken gut microbiome revealed by metagenomics and culture.</title>
        <authorList>
            <person name="Gilroy R."/>
            <person name="Ravi A."/>
            <person name="Getino M."/>
            <person name="Pursley I."/>
            <person name="Horton D.L."/>
            <person name="Alikhan N.F."/>
            <person name="Baker D."/>
            <person name="Gharbi K."/>
            <person name="Hall N."/>
            <person name="Watson M."/>
            <person name="Adriaenssens E.M."/>
            <person name="Foster-Nyarko E."/>
            <person name="Jarju S."/>
            <person name="Secka A."/>
            <person name="Antonio M."/>
            <person name="Oren A."/>
            <person name="Chaudhuri R.R."/>
            <person name="La Ragione R."/>
            <person name="Hildebrand F."/>
            <person name="Pallen M.J."/>
        </authorList>
    </citation>
    <scope>NUCLEOTIDE SEQUENCE</scope>
    <source>
        <strain evidence="2">ChiGjej1B1-14440</strain>
    </source>
</reference>
<comment type="caution">
    <text evidence="2">The sequence shown here is derived from an EMBL/GenBank/DDBJ whole genome shotgun (WGS) entry which is preliminary data.</text>
</comment>
<sequence>NVKRFDDLLAFLKMKKINYTVGKVWSNDAIYRETVNKVKIRKEQGCICVDMECSAIAALAKFRDYEITQFFYSADNLGSENYELRSLDNEEKIDQKNTIVDLAIEFAIYLLDK</sequence>
<proteinExistence type="predicted"/>
<gene>
    <name evidence="2" type="ORF">H9980_02240</name>
</gene>
<name>A0A9D2BML5_9FIRM</name>
<dbReference type="InterPro" id="IPR000845">
    <property type="entry name" value="Nucleoside_phosphorylase_d"/>
</dbReference>
<dbReference type="InterPro" id="IPR035994">
    <property type="entry name" value="Nucleoside_phosphorylase_sf"/>
</dbReference>
<dbReference type="GO" id="GO:0003824">
    <property type="term" value="F:catalytic activity"/>
    <property type="evidence" value="ECO:0007669"/>
    <property type="project" value="InterPro"/>
</dbReference>
<protein>
    <recommendedName>
        <fullName evidence="1">Nucleoside phosphorylase domain-containing protein</fullName>
    </recommendedName>
</protein>
<organism evidence="2 3">
    <name type="scientific">Candidatus Erysipelatoclostridium merdavium</name>
    <dbReference type="NCBI Taxonomy" id="2838566"/>
    <lineage>
        <taxon>Bacteria</taxon>
        <taxon>Bacillati</taxon>
        <taxon>Bacillota</taxon>
        <taxon>Erysipelotrichia</taxon>
        <taxon>Erysipelotrichales</taxon>
        <taxon>Erysipelotrichales incertae sedis</taxon>
    </lineage>
</organism>
<accession>A0A9D2BML5</accession>
<evidence type="ECO:0000313" key="3">
    <source>
        <dbReference type="Proteomes" id="UP000886724"/>
    </source>
</evidence>
<evidence type="ECO:0000259" key="1">
    <source>
        <dbReference type="Pfam" id="PF01048"/>
    </source>
</evidence>
<evidence type="ECO:0000313" key="2">
    <source>
        <dbReference type="EMBL" id="HIX80774.1"/>
    </source>
</evidence>
<dbReference type="Proteomes" id="UP000886724">
    <property type="component" value="Unassembled WGS sequence"/>
</dbReference>
<dbReference type="Gene3D" id="3.40.50.1580">
    <property type="entry name" value="Nucleoside phosphorylase domain"/>
    <property type="match status" value="1"/>
</dbReference>
<dbReference type="GO" id="GO:0009116">
    <property type="term" value="P:nucleoside metabolic process"/>
    <property type="evidence" value="ECO:0007669"/>
    <property type="project" value="InterPro"/>
</dbReference>